<dbReference type="SMART" id="SM00430">
    <property type="entry name" value="HOLI"/>
    <property type="match status" value="1"/>
</dbReference>
<reference evidence="15 17" key="1">
    <citation type="journal article" date="2010" name="PLoS ONE">
        <title>Identification and characterization of full-length cDNAs in channel catfish (Ictalurus punctatus) and blue catfish (Ictalurus furcatus).</title>
        <authorList>
            <person name="Chen F."/>
            <person name="Lee Y."/>
            <person name="Jiang Y."/>
            <person name="Wang S."/>
            <person name="Peatman E."/>
            <person name="Abernathy J."/>
            <person name="Liu H."/>
            <person name="Liu S."/>
            <person name="Kucuktas H."/>
            <person name="Ke C."/>
            <person name="Liu Z."/>
        </authorList>
    </citation>
    <scope>NUCLEOTIDE SEQUENCE</scope>
</reference>
<sequence length="268" mass="31066">MYSSEEAKKERYSWKFKEERSHTILFHILNSKDSCSLSADGWSSLIHNCHCKQQRLVCLRNPERTCQAATEVLLKTMCFMKSLPSFHHLPGLDQFLLLRSHWVPLFLLGLAQERITFEVADFPTASFLRKILLRDQNTDSEQETEDFPLNLAAVHNLRSCLDNLWRLELTPEEYVYLKGTILFNPDVPELINCKLIEGLQMEAQQLLHQVIHKVHPNDHSRLTSVLLTASSLHTVTQNFVTELFFRRVIGQTDLLELLTEILFSTGLF</sequence>
<dbReference type="InterPro" id="IPR001723">
    <property type="entry name" value="Nuclear_hrmn_rcpt"/>
</dbReference>
<dbReference type="CTD" id="8431"/>
<keyword evidence="7" id="KW-0863">Zinc-finger</keyword>
<keyword evidence="10" id="KW-0238">DNA-binding</keyword>
<evidence type="ECO:0000313" key="15">
    <source>
        <dbReference type="EMBL" id="ADO29037.1"/>
    </source>
</evidence>
<evidence type="ECO:0000256" key="13">
    <source>
        <dbReference type="ARBA" id="ARBA00023242"/>
    </source>
</evidence>
<keyword evidence="16" id="KW-1185">Reference proteome</keyword>
<dbReference type="PRINTS" id="PR00398">
    <property type="entry name" value="STRDHORMONER"/>
</dbReference>
<dbReference type="GeneID" id="100528524"/>
<protein>
    <submittedName>
        <fullName evidence="15 17">Nuclear receptor subfamily 0 group b member 2</fullName>
    </submittedName>
</protein>
<dbReference type="InterPro" id="IPR033544">
    <property type="entry name" value="NR0B1/2"/>
</dbReference>
<comment type="similarity">
    <text evidence="3">Belongs to the nuclear hormone receptor family. NR0 subfamily.</text>
</comment>
<dbReference type="PROSITE" id="PS51843">
    <property type="entry name" value="NR_LBD"/>
    <property type="match status" value="1"/>
</dbReference>
<keyword evidence="13" id="KW-0539">Nucleus</keyword>
<keyword evidence="4" id="KW-0963">Cytoplasm</keyword>
<evidence type="ECO:0000256" key="9">
    <source>
        <dbReference type="ARBA" id="ARBA00023015"/>
    </source>
</evidence>
<dbReference type="InterPro" id="IPR035500">
    <property type="entry name" value="NHR-like_dom_sf"/>
</dbReference>
<dbReference type="Pfam" id="PF00104">
    <property type="entry name" value="Hormone_recep"/>
    <property type="match status" value="1"/>
</dbReference>
<evidence type="ECO:0000256" key="1">
    <source>
        <dbReference type="ARBA" id="ARBA00004123"/>
    </source>
</evidence>
<dbReference type="KEGG" id="ipu:100528524"/>
<keyword evidence="9" id="KW-0805">Transcription regulation</keyword>
<accession>E3TFF1</accession>
<evidence type="ECO:0000256" key="3">
    <source>
        <dbReference type="ARBA" id="ARBA00006647"/>
    </source>
</evidence>
<evidence type="ECO:0000256" key="11">
    <source>
        <dbReference type="ARBA" id="ARBA00023163"/>
    </source>
</evidence>
<evidence type="ECO:0000256" key="6">
    <source>
        <dbReference type="ARBA" id="ARBA00022723"/>
    </source>
</evidence>
<reference evidence="17" key="3">
    <citation type="submission" date="2025-04" db="UniProtKB">
        <authorList>
            <consortium name="RefSeq"/>
        </authorList>
    </citation>
    <scope>IDENTIFICATION</scope>
</reference>
<dbReference type="InterPro" id="IPR000536">
    <property type="entry name" value="Nucl_hrmn_rcpt_lig-bd"/>
</dbReference>
<reference evidence="16" key="2">
    <citation type="journal article" date="2016" name="Nat. Commun.">
        <title>The channel catfish genome sequence provides insights into the evolution of scale formation in teleosts.</title>
        <authorList>
            <person name="Liu Z."/>
            <person name="Liu S."/>
            <person name="Yao J."/>
            <person name="Bao L."/>
            <person name="Zhang J."/>
            <person name="Li Y."/>
            <person name="Jiang C."/>
            <person name="Sun L."/>
            <person name="Wang R."/>
            <person name="Zhang Y."/>
            <person name="Zhou T."/>
            <person name="Zeng Q."/>
            <person name="Fu Q."/>
            <person name="Gao S."/>
            <person name="Li N."/>
            <person name="Koren S."/>
            <person name="Jiang Y."/>
            <person name="Zimin A."/>
            <person name="Xu P."/>
            <person name="Phillippy A.M."/>
            <person name="Geng X."/>
            <person name="Song L."/>
            <person name="Sun F."/>
            <person name="Li C."/>
            <person name="Wang X."/>
            <person name="Chen A."/>
            <person name="Jin Y."/>
            <person name="Yuan Z."/>
            <person name="Yang Y."/>
            <person name="Tan S."/>
            <person name="Peatman E."/>
            <person name="Lu J."/>
            <person name="Qin Z."/>
            <person name="Dunham R."/>
            <person name="Li Z."/>
            <person name="Sonstegard T."/>
            <person name="Feng J."/>
            <person name="Danzmann R.G."/>
            <person name="Schroeder S."/>
            <person name="Scheffler B."/>
            <person name="Duke M.V."/>
            <person name="Ballard L."/>
            <person name="Kucuktas H."/>
            <person name="Kaltenboeck L."/>
            <person name="Liu H."/>
            <person name="Armbruster J."/>
            <person name="Xie Y."/>
            <person name="Kirby M.L."/>
            <person name="Tian Y."/>
            <person name="Flanagan M.E."/>
            <person name="Mu W."/>
            <person name="Waldbieser G.C."/>
        </authorList>
    </citation>
    <scope>NUCLEOTIDE SEQUENCE [LARGE SCALE GENOMIC DNA]</scope>
    <source>
        <strain evidence="16">SDA103</strain>
    </source>
</reference>
<dbReference type="STRING" id="7998.ENSIPUP00000013984"/>
<feature type="domain" description="NR LBD" evidence="14">
    <location>
        <begin position="38"/>
        <end position="265"/>
    </location>
</feature>
<dbReference type="OrthoDB" id="9926883at2759"/>
<evidence type="ECO:0000313" key="17">
    <source>
        <dbReference type="RefSeq" id="NP_001187723.1"/>
    </source>
</evidence>
<dbReference type="SUPFAM" id="SSF48508">
    <property type="entry name" value="Nuclear receptor ligand-binding domain"/>
    <property type="match status" value="1"/>
</dbReference>
<dbReference type="AlphaFoldDB" id="E3TFF1"/>
<dbReference type="PANTHER" id="PTHR24081:SF0">
    <property type="entry name" value="NUCLEAR RECEPTOR SUBFAMILY 0 GROUP B MEMBER 2"/>
    <property type="match status" value="1"/>
</dbReference>
<gene>
    <name evidence="15" type="primary">NR0B2</name>
    <name evidence="17" type="synonym">nr0b2</name>
</gene>
<evidence type="ECO:0000256" key="4">
    <source>
        <dbReference type="ARBA" id="ARBA00022490"/>
    </source>
</evidence>
<name>E3TFF1_ICTPU</name>
<evidence type="ECO:0000313" key="16">
    <source>
        <dbReference type="Proteomes" id="UP000221080"/>
    </source>
</evidence>
<proteinExistence type="evidence at transcript level"/>
<evidence type="ECO:0000256" key="5">
    <source>
        <dbReference type="ARBA" id="ARBA00022491"/>
    </source>
</evidence>
<dbReference type="Proteomes" id="UP000221080">
    <property type="component" value="Chromosome 12"/>
</dbReference>
<evidence type="ECO:0000256" key="10">
    <source>
        <dbReference type="ARBA" id="ARBA00023125"/>
    </source>
</evidence>
<keyword evidence="5" id="KW-0678">Repressor</keyword>
<evidence type="ECO:0000256" key="8">
    <source>
        <dbReference type="ARBA" id="ARBA00022833"/>
    </source>
</evidence>
<dbReference type="GO" id="GO:0000122">
    <property type="term" value="P:negative regulation of transcription by RNA polymerase II"/>
    <property type="evidence" value="ECO:0007669"/>
    <property type="project" value="TreeGrafter"/>
</dbReference>
<dbReference type="RefSeq" id="NP_001187723.1">
    <property type="nucleotide sequence ID" value="NM_001200794.1"/>
</dbReference>
<dbReference type="GO" id="GO:0005737">
    <property type="term" value="C:cytoplasm"/>
    <property type="evidence" value="ECO:0007669"/>
    <property type="project" value="UniProtKB-SubCell"/>
</dbReference>
<evidence type="ECO:0000256" key="2">
    <source>
        <dbReference type="ARBA" id="ARBA00004496"/>
    </source>
</evidence>
<dbReference type="GO" id="GO:0005634">
    <property type="term" value="C:nucleus"/>
    <property type="evidence" value="ECO:0007669"/>
    <property type="project" value="UniProtKB-SubCell"/>
</dbReference>
<keyword evidence="6" id="KW-0479">Metal-binding</keyword>
<evidence type="ECO:0000256" key="12">
    <source>
        <dbReference type="ARBA" id="ARBA00023170"/>
    </source>
</evidence>
<evidence type="ECO:0000256" key="7">
    <source>
        <dbReference type="ARBA" id="ARBA00022771"/>
    </source>
</evidence>
<dbReference type="GO" id="GO:0008270">
    <property type="term" value="F:zinc ion binding"/>
    <property type="evidence" value="ECO:0007669"/>
    <property type="project" value="UniProtKB-KW"/>
</dbReference>
<organism evidence="15">
    <name type="scientific">Ictalurus punctatus</name>
    <name type="common">Channel catfish</name>
    <name type="synonym">Silurus punctatus</name>
    <dbReference type="NCBI Taxonomy" id="7998"/>
    <lineage>
        <taxon>Eukaryota</taxon>
        <taxon>Metazoa</taxon>
        <taxon>Chordata</taxon>
        <taxon>Craniata</taxon>
        <taxon>Vertebrata</taxon>
        <taxon>Euteleostomi</taxon>
        <taxon>Actinopterygii</taxon>
        <taxon>Neopterygii</taxon>
        <taxon>Teleostei</taxon>
        <taxon>Ostariophysi</taxon>
        <taxon>Siluriformes</taxon>
        <taxon>Ictaluridae</taxon>
        <taxon>Ictalurus</taxon>
    </lineage>
</organism>
<comment type="subcellular location">
    <subcellularLocation>
        <location evidence="2">Cytoplasm</location>
    </subcellularLocation>
    <subcellularLocation>
        <location evidence="1">Nucleus</location>
    </subcellularLocation>
</comment>
<dbReference type="Gene3D" id="1.10.565.10">
    <property type="entry name" value="Retinoid X Receptor"/>
    <property type="match status" value="1"/>
</dbReference>
<keyword evidence="8" id="KW-0862">Zinc</keyword>
<keyword evidence="11" id="KW-0804">Transcription</keyword>
<dbReference type="PANTHER" id="PTHR24081">
    <property type="entry name" value="NUCLEAR RECEPTOR SUBFAMILY 0 GROUP B"/>
    <property type="match status" value="1"/>
</dbReference>
<dbReference type="GO" id="GO:0003677">
    <property type="term" value="F:DNA binding"/>
    <property type="evidence" value="ECO:0007669"/>
    <property type="project" value="UniProtKB-KW"/>
</dbReference>
<dbReference type="GO" id="GO:0007623">
    <property type="term" value="P:circadian rhythm"/>
    <property type="evidence" value="ECO:0007669"/>
    <property type="project" value="TreeGrafter"/>
</dbReference>
<dbReference type="GO" id="GO:0003714">
    <property type="term" value="F:transcription corepressor activity"/>
    <property type="evidence" value="ECO:0007669"/>
    <property type="project" value="TreeGrafter"/>
</dbReference>
<dbReference type="EMBL" id="GU589085">
    <property type="protein sequence ID" value="ADO29037.1"/>
    <property type="molecule type" value="mRNA"/>
</dbReference>
<keyword evidence="12 15" id="KW-0675">Receptor</keyword>
<evidence type="ECO:0000259" key="14">
    <source>
        <dbReference type="PROSITE" id="PS51843"/>
    </source>
</evidence>